<dbReference type="EMBL" id="BJYK01000007">
    <property type="protein sequence ID" value="GEN80421.1"/>
    <property type="molecule type" value="Genomic_DNA"/>
</dbReference>
<evidence type="ECO:0000313" key="3">
    <source>
        <dbReference type="Proteomes" id="UP000321484"/>
    </source>
</evidence>
<dbReference type="GO" id="GO:0044877">
    <property type="term" value="F:protein-containing complex binding"/>
    <property type="evidence" value="ECO:0007669"/>
    <property type="project" value="TreeGrafter"/>
</dbReference>
<evidence type="ECO:0000313" key="2">
    <source>
        <dbReference type="EMBL" id="GEN80421.1"/>
    </source>
</evidence>
<gene>
    <name evidence="2" type="ORF">AFE02nite_21550</name>
</gene>
<protein>
    <recommendedName>
        <fullName evidence="1">NAD(P)-binding domain-containing protein</fullName>
    </recommendedName>
</protein>
<dbReference type="Gene3D" id="3.40.50.720">
    <property type="entry name" value="NAD(P)-binding Rossmann-like Domain"/>
    <property type="match status" value="1"/>
</dbReference>
<evidence type="ECO:0000259" key="1">
    <source>
        <dbReference type="Pfam" id="PF13460"/>
    </source>
</evidence>
<dbReference type="AlphaFoldDB" id="A0A511YYZ2"/>
<dbReference type="PANTHER" id="PTHR12126">
    <property type="entry name" value="NADH-UBIQUINONE OXIDOREDUCTASE 39 KDA SUBUNIT-RELATED"/>
    <property type="match status" value="1"/>
</dbReference>
<sequence length="299" mass="31367">MLVVVAGGTGLLGSLVADRLVDQGHQVRALSRGLSPHTGPHDPRVERVRGDVRDAAMLTTPLAGADVVVSAVQGFLGPDGVTPASVDRDGNRNLIDAAAREGADVVLVSMTGASADSPMELARMKAAAEEHLRGAGVPWTVVRGAGFAQAWMDIVQGTADARGRLTVFGRADNPIPWVDVREVAELVVRSVTDRALRGEILELCGPESWTLGRLAAELMAARGVAGRPRRIPRPALHVMAATVGRLRPAMGRQARAALAMDVLPPADDSATRARFPDLPRTPVSQVLAARVAGRPTTVS</sequence>
<dbReference type="Pfam" id="PF13460">
    <property type="entry name" value="NAD_binding_10"/>
    <property type="match status" value="1"/>
</dbReference>
<dbReference type="SUPFAM" id="SSF51735">
    <property type="entry name" value="NAD(P)-binding Rossmann-fold domains"/>
    <property type="match status" value="1"/>
</dbReference>
<accession>A0A511YYZ2</accession>
<organism evidence="2 3">
    <name type="scientific">Actinotalea fermentans</name>
    <dbReference type="NCBI Taxonomy" id="43671"/>
    <lineage>
        <taxon>Bacteria</taxon>
        <taxon>Bacillati</taxon>
        <taxon>Actinomycetota</taxon>
        <taxon>Actinomycetes</taxon>
        <taxon>Micrococcales</taxon>
        <taxon>Cellulomonadaceae</taxon>
        <taxon>Actinotalea</taxon>
    </lineage>
</organism>
<dbReference type="InterPro" id="IPR016040">
    <property type="entry name" value="NAD(P)-bd_dom"/>
</dbReference>
<dbReference type="InterPro" id="IPR036291">
    <property type="entry name" value="NAD(P)-bd_dom_sf"/>
</dbReference>
<keyword evidence="3" id="KW-1185">Reference proteome</keyword>
<name>A0A511YYZ2_9CELL</name>
<reference evidence="2 3" key="1">
    <citation type="submission" date="2019-07" db="EMBL/GenBank/DDBJ databases">
        <title>Whole genome shotgun sequence of Actinotalea fermentans NBRC 105374.</title>
        <authorList>
            <person name="Hosoyama A."/>
            <person name="Uohara A."/>
            <person name="Ohji S."/>
            <person name="Ichikawa N."/>
        </authorList>
    </citation>
    <scope>NUCLEOTIDE SEQUENCE [LARGE SCALE GENOMIC DNA]</scope>
    <source>
        <strain evidence="2 3">NBRC 105374</strain>
    </source>
</reference>
<comment type="caution">
    <text evidence="2">The sequence shown here is derived from an EMBL/GenBank/DDBJ whole genome shotgun (WGS) entry which is preliminary data.</text>
</comment>
<dbReference type="OrthoDB" id="3243290at2"/>
<dbReference type="PANTHER" id="PTHR12126:SF11">
    <property type="entry name" value="NADH DEHYDROGENASE [UBIQUINONE] 1 ALPHA SUBCOMPLEX SUBUNIT 9, MITOCHONDRIAL"/>
    <property type="match status" value="1"/>
</dbReference>
<feature type="domain" description="NAD(P)-binding" evidence="1">
    <location>
        <begin position="7"/>
        <end position="149"/>
    </location>
</feature>
<proteinExistence type="predicted"/>
<dbReference type="Proteomes" id="UP000321484">
    <property type="component" value="Unassembled WGS sequence"/>
</dbReference>
<dbReference type="RefSeq" id="WP_146819631.1">
    <property type="nucleotide sequence ID" value="NZ_BJYK01000007.1"/>
</dbReference>
<dbReference type="InterPro" id="IPR051207">
    <property type="entry name" value="ComplexI_NDUFA9_subunit"/>
</dbReference>